<keyword evidence="2" id="KW-1185">Reference proteome</keyword>
<evidence type="ECO:0000313" key="1">
    <source>
        <dbReference type="EMBL" id="ORY83962.1"/>
    </source>
</evidence>
<accession>A0A1Y2FJ18</accession>
<organism evidence="1 2">
    <name type="scientific">Neocallimastix californiae</name>
    <dbReference type="NCBI Taxonomy" id="1754190"/>
    <lineage>
        <taxon>Eukaryota</taxon>
        <taxon>Fungi</taxon>
        <taxon>Fungi incertae sedis</taxon>
        <taxon>Chytridiomycota</taxon>
        <taxon>Chytridiomycota incertae sedis</taxon>
        <taxon>Neocallimastigomycetes</taxon>
        <taxon>Neocallimastigales</taxon>
        <taxon>Neocallimastigaceae</taxon>
        <taxon>Neocallimastix</taxon>
    </lineage>
</organism>
<protein>
    <submittedName>
        <fullName evidence="1">Uncharacterized protein</fullName>
    </submittedName>
</protein>
<dbReference type="EMBL" id="MCOG01000006">
    <property type="protein sequence ID" value="ORY83962.1"/>
    <property type="molecule type" value="Genomic_DNA"/>
</dbReference>
<gene>
    <name evidence="1" type="ORF">LY90DRAFT_697212</name>
</gene>
<evidence type="ECO:0000313" key="2">
    <source>
        <dbReference type="Proteomes" id="UP000193920"/>
    </source>
</evidence>
<reference evidence="1 2" key="1">
    <citation type="submission" date="2016-08" db="EMBL/GenBank/DDBJ databases">
        <title>A Parts List for Fungal Cellulosomes Revealed by Comparative Genomics.</title>
        <authorList>
            <consortium name="DOE Joint Genome Institute"/>
            <person name="Haitjema C.H."/>
            <person name="Gilmore S.P."/>
            <person name="Henske J.K."/>
            <person name="Solomon K.V."/>
            <person name="De Groot R."/>
            <person name="Kuo A."/>
            <person name="Mondo S.J."/>
            <person name="Salamov A.A."/>
            <person name="Labutti K."/>
            <person name="Zhao Z."/>
            <person name="Chiniquy J."/>
            <person name="Barry K."/>
            <person name="Brewer H.M."/>
            <person name="Purvine S.O."/>
            <person name="Wright A.T."/>
            <person name="Boxma B."/>
            <person name="Van Alen T."/>
            <person name="Hackstein J.H."/>
            <person name="Baker S.E."/>
            <person name="Grigoriev I.V."/>
            <person name="O'Malley M.A."/>
        </authorList>
    </citation>
    <scope>NUCLEOTIDE SEQUENCE [LARGE SCALE GENOMIC DNA]</scope>
    <source>
        <strain evidence="1 2">G1</strain>
    </source>
</reference>
<dbReference type="Proteomes" id="UP000193920">
    <property type="component" value="Unassembled WGS sequence"/>
</dbReference>
<comment type="caution">
    <text evidence="1">The sequence shown here is derived from an EMBL/GenBank/DDBJ whole genome shotgun (WGS) entry which is preliminary data.</text>
</comment>
<name>A0A1Y2FJ18_9FUNG</name>
<dbReference type="AlphaFoldDB" id="A0A1Y2FJ18"/>
<proteinExistence type="predicted"/>
<sequence>MPPDFTFSNVDKDTETFIDRFNSQKKYWEINNIARLTYNDEMLSRGKVIFPISFKEIFDFYNKHNISIHFSLIKSKINYWENPDLGTVLNSNINIISVHSKDNSFIEIPLKRTESCNVFVLTFTGMRAITAFTHPFTLLYVKSSVNMNN</sequence>